<evidence type="ECO:0000313" key="1">
    <source>
        <dbReference type="EMBL" id="KAG7160203.1"/>
    </source>
</evidence>
<reference evidence="1" key="1">
    <citation type="journal article" date="2021" name="Sci. Adv.">
        <title>The American lobster genome reveals insights on longevity, neural, and immune adaptations.</title>
        <authorList>
            <person name="Polinski J.M."/>
            <person name="Zimin A.V."/>
            <person name="Clark K.F."/>
            <person name="Kohn A.B."/>
            <person name="Sadowski N."/>
            <person name="Timp W."/>
            <person name="Ptitsyn A."/>
            <person name="Khanna P."/>
            <person name="Romanova D.Y."/>
            <person name="Williams P."/>
            <person name="Greenwood S.J."/>
            <person name="Moroz L.L."/>
            <person name="Walt D.R."/>
            <person name="Bodnar A.G."/>
        </authorList>
    </citation>
    <scope>NUCLEOTIDE SEQUENCE</scope>
    <source>
        <strain evidence="1">GMGI-L3</strain>
    </source>
</reference>
<keyword evidence="2" id="KW-1185">Reference proteome</keyword>
<sequence length="118" mass="13440">MEVRLLLLDVKLSSQEAKEEASEALHSFFNGSEFILRKKTYSEITTHSLTTVMKDIENRTSGSFINSASQGYYVEASLQYSTGDVSCYLVRTSKEKMGGYVRHEPSSYMVQYRLWATT</sequence>
<name>A0A8J5JQ03_HOMAM</name>
<evidence type="ECO:0000313" key="2">
    <source>
        <dbReference type="Proteomes" id="UP000747542"/>
    </source>
</evidence>
<dbReference type="Proteomes" id="UP000747542">
    <property type="component" value="Unassembled WGS sequence"/>
</dbReference>
<dbReference type="AlphaFoldDB" id="A0A8J5JQ03"/>
<accession>A0A8J5JQ03</accession>
<organism evidence="1 2">
    <name type="scientific">Homarus americanus</name>
    <name type="common">American lobster</name>
    <dbReference type="NCBI Taxonomy" id="6706"/>
    <lineage>
        <taxon>Eukaryota</taxon>
        <taxon>Metazoa</taxon>
        <taxon>Ecdysozoa</taxon>
        <taxon>Arthropoda</taxon>
        <taxon>Crustacea</taxon>
        <taxon>Multicrustacea</taxon>
        <taxon>Malacostraca</taxon>
        <taxon>Eumalacostraca</taxon>
        <taxon>Eucarida</taxon>
        <taxon>Decapoda</taxon>
        <taxon>Pleocyemata</taxon>
        <taxon>Astacidea</taxon>
        <taxon>Nephropoidea</taxon>
        <taxon>Nephropidae</taxon>
        <taxon>Homarus</taxon>
    </lineage>
</organism>
<dbReference type="EMBL" id="JAHLQT010031643">
    <property type="protein sequence ID" value="KAG7160203.1"/>
    <property type="molecule type" value="Genomic_DNA"/>
</dbReference>
<gene>
    <name evidence="1" type="ORF">Hamer_G012749</name>
</gene>
<proteinExistence type="predicted"/>
<protein>
    <submittedName>
        <fullName evidence="1">Uncharacterized protein</fullName>
    </submittedName>
</protein>
<comment type="caution">
    <text evidence="1">The sequence shown here is derived from an EMBL/GenBank/DDBJ whole genome shotgun (WGS) entry which is preliminary data.</text>
</comment>